<dbReference type="RefSeq" id="WP_328282424.1">
    <property type="nucleotide sequence ID" value="NZ_JARTLD010000097.1"/>
</dbReference>
<accession>A0ABU6Q2V3</accession>
<keyword evidence="3" id="KW-1185">Reference proteome</keyword>
<evidence type="ECO:0000313" key="2">
    <source>
        <dbReference type="EMBL" id="MED5021027.1"/>
    </source>
</evidence>
<gene>
    <name evidence="2" type="ORF">P9847_27570</name>
</gene>
<feature type="transmembrane region" description="Helical" evidence="1">
    <location>
        <begin position="42"/>
        <end position="59"/>
    </location>
</feature>
<keyword evidence="1" id="KW-0472">Membrane</keyword>
<evidence type="ECO:0000313" key="3">
    <source>
        <dbReference type="Proteomes" id="UP001343257"/>
    </source>
</evidence>
<feature type="transmembrane region" description="Helical" evidence="1">
    <location>
        <begin position="7"/>
        <end position="30"/>
    </location>
</feature>
<feature type="transmembrane region" description="Helical" evidence="1">
    <location>
        <begin position="80"/>
        <end position="99"/>
    </location>
</feature>
<name>A0ABU6Q2V3_9BACL</name>
<proteinExistence type="predicted"/>
<reference evidence="2 3" key="1">
    <citation type="submission" date="2023-03" db="EMBL/GenBank/DDBJ databases">
        <title>Bacillus Genome Sequencing.</title>
        <authorList>
            <person name="Dunlap C."/>
        </authorList>
    </citation>
    <scope>NUCLEOTIDE SEQUENCE [LARGE SCALE GENOMIC DNA]</scope>
    <source>
        <strain evidence="2 3">NRS-52</strain>
    </source>
</reference>
<protein>
    <recommendedName>
        <fullName evidence="4">DUF202 domain-containing protein</fullName>
    </recommendedName>
</protein>
<organism evidence="2 3">
    <name type="scientific">Paenibacillus chibensis</name>
    <dbReference type="NCBI Taxonomy" id="59846"/>
    <lineage>
        <taxon>Bacteria</taxon>
        <taxon>Bacillati</taxon>
        <taxon>Bacillota</taxon>
        <taxon>Bacilli</taxon>
        <taxon>Bacillales</taxon>
        <taxon>Paenibacillaceae</taxon>
        <taxon>Paenibacillus</taxon>
    </lineage>
</organism>
<evidence type="ECO:0000256" key="1">
    <source>
        <dbReference type="SAM" id="Phobius"/>
    </source>
</evidence>
<keyword evidence="1" id="KW-1133">Transmembrane helix</keyword>
<comment type="caution">
    <text evidence="2">The sequence shown here is derived from an EMBL/GenBank/DDBJ whole genome shotgun (WGS) entry which is preliminary data.</text>
</comment>
<dbReference type="Proteomes" id="UP001343257">
    <property type="component" value="Unassembled WGS sequence"/>
</dbReference>
<dbReference type="EMBL" id="JARTLD010000097">
    <property type="protein sequence ID" value="MED5021027.1"/>
    <property type="molecule type" value="Genomic_DNA"/>
</dbReference>
<sequence>MTLGKAAAWLLEAVRSVVFLMLGLLALGAAERPLLKKEPLNLIEMLLLLTADLAILYVLHRKFLAQRRFYRSSQKPALSGLKTLLLLGYACLALVMMAII</sequence>
<keyword evidence="1" id="KW-0812">Transmembrane</keyword>
<evidence type="ECO:0008006" key="4">
    <source>
        <dbReference type="Google" id="ProtNLM"/>
    </source>
</evidence>